<dbReference type="PRINTS" id="PR00685">
    <property type="entry name" value="TIFACTORIIB"/>
</dbReference>
<keyword evidence="8" id="KW-1185">Reference proteome</keyword>
<keyword evidence="7" id="KW-0396">Initiation factor</keyword>
<dbReference type="PATRIC" id="fig|1502293.3.peg.11"/>
<keyword evidence="4" id="KW-0805">Transcription regulation</keyword>
<evidence type="ECO:0000313" key="7">
    <source>
        <dbReference type="EMBL" id="KEQ57334.1"/>
    </source>
</evidence>
<dbReference type="PANTHER" id="PTHR11618">
    <property type="entry name" value="TRANSCRIPTION INITIATION FACTOR IIB-RELATED"/>
    <property type="match status" value="1"/>
</dbReference>
<evidence type="ECO:0000256" key="2">
    <source>
        <dbReference type="ARBA" id="ARBA00013932"/>
    </source>
</evidence>
<dbReference type="GO" id="GO:0070897">
    <property type="term" value="P:transcription preinitiation complex assembly"/>
    <property type="evidence" value="ECO:0007669"/>
    <property type="project" value="InterPro"/>
</dbReference>
<dbReference type="GO" id="GO:0097550">
    <property type="term" value="C:transcription preinitiation complex"/>
    <property type="evidence" value="ECO:0007669"/>
    <property type="project" value="TreeGrafter"/>
</dbReference>
<comment type="similarity">
    <text evidence="1">Belongs to the TFIIB family.</text>
</comment>
<keyword evidence="3" id="KW-0677">Repeat</keyword>
<evidence type="ECO:0000256" key="1">
    <source>
        <dbReference type="ARBA" id="ARBA00010857"/>
    </source>
</evidence>
<comment type="caution">
    <text evidence="7">The sequence shown here is derived from an EMBL/GenBank/DDBJ whole genome shotgun (WGS) entry which is preliminary data.</text>
</comment>
<dbReference type="InterPro" id="IPR013150">
    <property type="entry name" value="TFIIB_cyclin"/>
</dbReference>
<sequence length="306" mass="34104">MVENYSNDYDVKCKLDACKTYPAITDSERGEIVCGGCGLILVQNLADTSYENNGYTQEDFMKQARTGPATSLTMFDKGLSTVIGNNKDSSGNALSSKTKYEFNRLRTWDQRSKSRKTATLSKAFTLLHSMKTKLSVPDNVVENAAYIYRKVVSAKLTRGRTMASLISASLYAACRENNIPRTLDDIANAGNVERRILSRDLRTIIKKLELNLNQYDTSSFISKISNNMDLKEKTKRGAFEILKRCEDEGITAGKHPVAQAAASLYISCILNGEKVSQKKFSVEAEVSDVTIRNRTALIKKMLKLDE</sequence>
<name>A0A081RQ61_9ARCH</name>
<keyword evidence="5" id="KW-0804">Transcription</keyword>
<dbReference type="SMART" id="SM00385">
    <property type="entry name" value="CYCLIN"/>
    <property type="match status" value="2"/>
</dbReference>
<dbReference type="Pfam" id="PF00382">
    <property type="entry name" value="TFIIB"/>
    <property type="match status" value="2"/>
</dbReference>
<feature type="domain" description="Cyclin-like" evidence="6">
    <location>
        <begin position="125"/>
        <end position="213"/>
    </location>
</feature>
<evidence type="ECO:0000256" key="4">
    <source>
        <dbReference type="ARBA" id="ARBA00023015"/>
    </source>
</evidence>
<dbReference type="GO" id="GO:0003743">
    <property type="term" value="F:translation initiation factor activity"/>
    <property type="evidence" value="ECO:0007669"/>
    <property type="project" value="UniProtKB-KW"/>
</dbReference>
<dbReference type="SUPFAM" id="SSF57783">
    <property type="entry name" value="Zinc beta-ribbon"/>
    <property type="match status" value="1"/>
</dbReference>
<evidence type="ECO:0000313" key="8">
    <source>
        <dbReference type="Proteomes" id="UP000028059"/>
    </source>
</evidence>
<dbReference type="InterPro" id="IPR000812">
    <property type="entry name" value="TFIIB"/>
</dbReference>
<dbReference type="Gene3D" id="1.10.472.10">
    <property type="entry name" value="Cyclin-like"/>
    <property type="match status" value="1"/>
</dbReference>
<protein>
    <recommendedName>
        <fullName evidence="2">Transcription initiation factor IIB</fullName>
    </recommendedName>
</protein>
<evidence type="ECO:0000256" key="5">
    <source>
        <dbReference type="ARBA" id="ARBA00023163"/>
    </source>
</evidence>
<dbReference type="Gene3D" id="1.10.472.170">
    <property type="match status" value="1"/>
</dbReference>
<reference evidence="7 8" key="1">
    <citation type="submission" date="2014-06" db="EMBL/GenBank/DDBJ databases">
        <authorList>
            <person name="Ngugi D.K."/>
            <person name="Blom J."/>
            <person name="Alam I."/>
            <person name="Rashid M."/>
            <person name="Ba Alawi W."/>
            <person name="Zhang G."/>
            <person name="Hikmawan T."/>
            <person name="Guan Y."/>
            <person name="Antunes A."/>
            <person name="Siam R."/>
            <person name="ElDorry H."/>
            <person name="Bajic V."/>
            <person name="Stingl U."/>
        </authorList>
    </citation>
    <scope>NUCLEOTIDE SEQUENCE [LARGE SCALE GENOMIC DNA]</scope>
    <source>
        <strain evidence="7">SCGC AAA799-N04</strain>
    </source>
</reference>
<gene>
    <name evidence="7" type="primary">tfbA</name>
    <name evidence="7" type="ORF">AAA799N04_00011</name>
</gene>
<dbReference type="InterPro" id="IPR036915">
    <property type="entry name" value="Cyclin-like_sf"/>
</dbReference>
<dbReference type="GO" id="GO:0017025">
    <property type="term" value="F:TBP-class protein binding"/>
    <property type="evidence" value="ECO:0007669"/>
    <property type="project" value="InterPro"/>
</dbReference>
<dbReference type="InterPro" id="IPR023486">
    <property type="entry name" value="TFIIB_CS"/>
</dbReference>
<dbReference type="FunFam" id="1.10.472.170:FF:000001">
    <property type="entry name" value="Transcription initiation factor IIB"/>
    <property type="match status" value="1"/>
</dbReference>
<proteinExistence type="inferred from homology"/>
<dbReference type="AlphaFoldDB" id="A0A081RQ61"/>
<evidence type="ECO:0000259" key="6">
    <source>
        <dbReference type="SMART" id="SM00385"/>
    </source>
</evidence>
<evidence type="ECO:0000256" key="3">
    <source>
        <dbReference type="ARBA" id="ARBA00022737"/>
    </source>
</evidence>
<dbReference type="InterPro" id="IPR013763">
    <property type="entry name" value="Cyclin-like_dom"/>
</dbReference>
<dbReference type="SUPFAM" id="SSF47954">
    <property type="entry name" value="Cyclin-like"/>
    <property type="match status" value="2"/>
</dbReference>
<dbReference type="PANTHER" id="PTHR11618:SF13">
    <property type="entry name" value="TRANSCRIPTION INITIATION FACTOR IIB"/>
    <property type="match status" value="1"/>
</dbReference>
<dbReference type="Proteomes" id="UP000028059">
    <property type="component" value="Unassembled WGS sequence"/>
</dbReference>
<dbReference type="EMBL" id="JOKN01000001">
    <property type="protein sequence ID" value="KEQ57334.1"/>
    <property type="molecule type" value="Genomic_DNA"/>
</dbReference>
<feature type="domain" description="Cyclin-like" evidence="6">
    <location>
        <begin position="219"/>
        <end position="300"/>
    </location>
</feature>
<dbReference type="PROSITE" id="PS00782">
    <property type="entry name" value="TFIIB"/>
    <property type="match status" value="2"/>
</dbReference>
<keyword evidence="7" id="KW-0648">Protein biosynthesis</keyword>
<accession>A0A081RQ61</accession>
<organism evidence="7 8">
    <name type="scientific">Marine Group I thaumarchaeote SCGC AAA799-N04</name>
    <dbReference type="NCBI Taxonomy" id="1502293"/>
    <lineage>
        <taxon>Archaea</taxon>
        <taxon>Nitrososphaerota</taxon>
        <taxon>Marine Group I</taxon>
    </lineage>
</organism>